<gene>
    <name evidence="2" type="ORF">MOZ60_08650</name>
</gene>
<dbReference type="InterPro" id="IPR029058">
    <property type="entry name" value="AB_hydrolase_fold"/>
</dbReference>
<name>A0AB35U606_9FIRM</name>
<dbReference type="InterPro" id="IPR046879">
    <property type="entry name" value="KANL3/Tex30_Abhydrolase"/>
</dbReference>
<feature type="domain" description="KANL3/Tex30 alpha/beta hydrolase-like" evidence="1">
    <location>
        <begin position="10"/>
        <end position="187"/>
    </location>
</feature>
<dbReference type="Proteomes" id="UP001286174">
    <property type="component" value="Unassembled WGS sequence"/>
</dbReference>
<reference evidence="2 3" key="1">
    <citation type="submission" date="2022-03" db="EMBL/GenBank/DDBJ databases">
        <title>Novel taxa within the pig intestine.</title>
        <authorList>
            <person name="Wylensek D."/>
            <person name="Bishof K."/>
            <person name="Afrizal A."/>
            <person name="Clavel T."/>
        </authorList>
    </citation>
    <scope>NUCLEOTIDE SEQUENCE [LARGE SCALE GENOMIC DNA]</scope>
    <source>
        <strain evidence="2 3">CLA-KB-P133</strain>
    </source>
</reference>
<evidence type="ECO:0000259" key="1">
    <source>
        <dbReference type="Pfam" id="PF20408"/>
    </source>
</evidence>
<protein>
    <recommendedName>
        <fullName evidence="1">KANL3/Tex30 alpha/beta hydrolase-like domain-containing protein</fullName>
    </recommendedName>
</protein>
<dbReference type="SUPFAM" id="SSF53474">
    <property type="entry name" value="alpha/beta-Hydrolases"/>
    <property type="match status" value="1"/>
</dbReference>
<proteinExistence type="predicted"/>
<dbReference type="AlphaFoldDB" id="A0AB35U606"/>
<accession>A0AB35U606</accession>
<evidence type="ECO:0000313" key="3">
    <source>
        <dbReference type="Proteomes" id="UP001286174"/>
    </source>
</evidence>
<dbReference type="EMBL" id="JALBUR010000024">
    <property type="protein sequence ID" value="MDX8420161.1"/>
    <property type="molecule type" value="Genomic_DNA"/>
</dbReference>
<dbReference type="Gene3D" id="3.40.50.1820">
    <property type="entry name" value="alpha/beta hydrolase"/>
    <property type="match status" value="1"/>
</dbReference>
<keyword evidence="3" id="KW-1185">Reference proteome</keyword>
<dbReference type="Pfam" id="PF20408">
    <property type="entry name" value="Abhydrolase_11"/>
    <property type="match status" value="1"/>
</dbReference>
<sequence length="191" mass="21469">MKKAAVLFPGIGYTNDRPLLYYAGKLARKEGYDLLKVQYSQDPKSVKGSPEKMQDTLKECLHQASIQLEENNLAQYDRLLFISKSIGSFIAIQAATMTSACVDQILYTPFPQALDLFKDNQELIGRCIAFNGTNDSWIDVNEIETAAKKADIDLHLIQDGNHSLETGNLETDLDNLKKIMMTTKTFIEDLK</sequence>
<evidence type="ECO:0000313" key="2">
    <source>
        <dbReference type="EMBL" id="MDX8420161.1"/>
    </source>
</evidence>
<dbReference type="RefSeq" id="WP_370596376.1">
    <property type="nucleotide sequence ID" value="NZ_JALBUR010000024.1"/>
</dbReference>
<organism evidence="2 3">
    <name type="scientific">Grylomicrobium aquisgranensis</name>
    <dbReference type="NCBI Taxonomy" id="2926318"/>
    <lineage>
        <taxon>Bacteria</taxon>
        <taxon>Bacillati</taxon>
        <taxon>Bacillota</taxon>
        <taxon>Erysipelotrichia</taxon>
        <taxon>Erysipelotrichales</taxon>
        <taxon>Erysipelotrichaceae</taxon>
        <taxon>Grylomicrobium</taxon>
    </lineage>
</organism>
<comment type="caution">
    <text evidence="2">The sequence shown here is derived from an EMBL/GenBank/DDBJ whole genome shotgun (WGS) entry which is preliminary data.</text>
</comment>